<feature type="domain" description="ScoMcrA-like N-terminal head" evidence="2">
    <location>
        <begin position="14"/>
        <end position="92"/>
    </location>
</feature>
<organism evidence="3 4">
    <name type="scientific">Pseudescherichia vulneris NBRC 102420</name>
    <dbReference type="NCBI Taxonomy" id="1115515"/>
    <lineage>
        <taxon>Bacteria</taxon>
        <taxon>Pseudomonadati</taxon>
        <taxon>Pseudomonadota</taxon>
        <taxon>Gammaproteobacteria</taxon>
        <taxon>Enterobacterales</taxon>
        <taxon>Enterobacteriaceae</taxon>
        <taxon>Pseudescherichia</taxon>
    </lineage>
</organism>
<dbReference type="GO" id="GO:0003676">
    <property type="term" value="F:nucleic acid binding"/>
    <property type="evidence" value="ECO:0007669"/>
    <property type="project" value="InterPro"/>
</dbReference>
<reference evidence="3 4" key="1">
    <citation type="submission" date="2014-09" db="EMBL/GenBank/DDBJ databases">
        <title>Whole genome shotgun sequence of Escherichia vulneris NBRC 102420.</title>
        <authorList>
            <person name="Yoshida Y."/>
            <person name="Hosoyama A."/>
            <person name="Tsuchikane K."/>
            <person name="Ohji S."/>
            <person name="Ichikawa N."/>
            <person name="Kimura A."/>
            <person name="Yamazoe A."/>
            <person name="Ezaki T."/>
            <person name="Fujita N."/>
        </authorList>
    </citation>
    <scope>NUCLEOTIDE SEQUENCE [LARGE SCALE GENOMIC DNA]</scope>
    <source>
        <strain evidence="3 4">NBRC 102420</strain>
    </source>
</reference>
<evidence type="ECO:0000313" key="4">
    <source>
        <dbReference type="Proteomes" id="UP000029462"/>
    </source>
</evidence>
<dbReference type="GO" id="GO:0004519">
    <property type="term" value="F:endonuclease activity"/>
    <property type="evidence" value="ECO:0007669"/>
    <property type="project" value="InterPro"/>
</dbReference>
<evidence type="ECO:0000313" key="3">
    <source>
        <dbReference type="EMBL" id="GAL56827.1"/>
    </source>
</evidence>
<dbReference type="EMBL" id="BBMZ01000002">
    <property type="protein sequence ID" value="GAL56827.1"/>
    <property type="molecule type" value="Genomic_DNA"/>
</dbReference>
<gene>
    <name evidence="3" type="ORF">EV102420_02_04320</name>
</gene>
<accession>A0A090VNZ7</accession>
<dbReference type="STRING" id="1115515.EV102420_02_04320"/>
<dbReference type="Gene3D" id="1.10.30.50">
    <property type="match status" value="1"/>
</dbReference>
<dbReference type="CDD" id="cd00085">
    <property type="entry name" value="HNHc"/>
    <property type="match status" value="1"/>
</dbReference>
<dbReference type="Pfam" id="PF26345">
    <property type="entry name" value="ScoMcrA_N"/>
    <property type="match status" value="1"/>
</dbReference>
<dbReference type="Pfam" id="PF01844">
    <property type="entry name" value="HNH"/>
    <property type="match status" value="1"/>
</dbReference>
<dbReference type="InterPro" id="IPR003615">
    <property type="entry name" value="HNH_nuc"/>
</dbReference>
<proteinExistence type="predicted"/>
<dbReference type="InterPro" id="IPR002711">
    <property type="entry name" value="HNH"/>
</dbReference>
<dbReference type="InterPro" id="IPR058807">
    <property type="entry name" value="ScoMcrA_N"/>
</dbReference>
<dbReference type="eggNOG" id="COG3183">
    <property type="taxonomic scope" value="Bacteria"/>
</dbReference>
<evidence type="ECO:0000259" key="1">
    <source>
        <dbReference type="Pfam" id="PF01844"/>
    </source>
</evidence>
<evidence type="ECO:0000259" key="2">
    <source>
        <dbReference type="Pfam" id="PF26345"/>
    </source>
</evidence>
<keyword evidence="4" id="KW-1185">Reference proteome</keyword>
<comment type="caution">
    <text evidence="3">The sequence shown here is derived from an EMBL/GenBank/DDBJ whole genome shotgun (WGS) entry which is preliminary data.</text>
</comment>
<protein>
    <submittedName>
        <fullName evidence="3">Uncharacterized protein</fullName>
    </submittedName>
</protein>
<sequence length="220" mass="24647">MFNRCPINKLPNSLSREAIIAAAHAYDAGVNYAFSNSRDYDVIINDRRYPPKAIVGIAASALTGLTFIPADFSGGIKSKCVRLLTDQGFQVVHKKRSIEPNLFPDEIQQEATYIEGAAIQVTVNRYERDRKARQAALEWHGYQCKVCGIDMTKVYGEIAKGFIHVHHLVPLSEIKEDYRVDPKTDLIPVCPNCHAMLHRQDPPLTPEALNRQMKAQASSN</sequence>
<dbReference type="AlphaFoldDB" id="A0A090VNZ7"/>
<dbReference type="Proteomes" id="UP000029462">
    <property type="component" value="Unassembled WGS sequence"/>
</dbReference>
<dbReference type="GO" id="GO:0008270">
    <property type="term" value="F:zinc ion binding"/>
    <property type="evidence" value="ECO:0007669"/>
    <property type="project" value="InterPro"/>
</dbReference>
<feature type="domain" description="HNH" evidence="1">
    <location>
        <begin position="144"/>
        <end position="199"/>
    </location>
</feature>
<name>A0A090VNZ7_PSEVU</name>